<dbReference type="AlphaFoldDB" id="A0A2Z3H5G7"/>
<protein>
    <recommendedName>
        <fullName evidence="4">TolC family protein</fullName>
    </recommendedName>
</protein>
<dbReference type="SUPFAM" id="SSF56954">
    <property type="entry name" value="Outer membrane efflux proteins (OEP)"/>
    <property type="match status" value="1"/>
</dbReference>
<evidence type="ECO:0000313" key="3">
    <source>
        <dbReference type="Proteomes" id="UP000245802"/>
    </source>
</evidence>
<dbReference type="InterPro" id="IPR010131">
    <property type="entry name" value="MdtP/NodT-like"/>
</dbReference>
<feature type="region of interest" description="Disordered" evidence="1">
    <location>
        <begin position="1102"/>
        <end position="1131"/>
    </location>
</feature>
<evidence type="ECO:0000256" key="1">
    <source>
        <dbReference type="SAM" id="MobiDB-lite"/>
    </source>
</evidence>
<evidence type="ECO:0000313" key="2">
    <source>
        <dbReference type="EMBL" id="AWM40121.1"/>
    </source>
</evidence>
<evidence type="ECO:0008006" key="4">
    <source>
        <dbReference type="Google" id="ProtNLM"/>
    </source>
</evidence>
<dbReference type="GO" id="GO:0015562">
    <property type="term" value="F:efflux transmembrane transporter activity"/>
    <property type="evidence" value="ECO:0007669"/>
    <property type="project" value="InterPro"/>
</dbReference>
<dbReference type="KEGG" id="gog:C1280_26025"/>
<name>A0A2Z3H5G7_9BACT</name>
<accession>A0A2Z3H5G7</accession>
<feature type="compositionally biased region" description="Pro residues" evidence="1">
    <location>
        <begin position="325"/>
        <end position="334"/>
    </location>
</feature>
<sequence length="1131" mass="122639">MRFVSTRADCAVDTIVPNVPVFRFLHGCDMHGSARCLPYIAGFALLALIATPGCSRFHYRERADKDVAGVISQKNIFPDWQVKKDWHVYPDPRSRFADNSNPDRPPYPPDDFAARVLSPHPQRPTKKSGVGRVDGDGYVAMLEQWDAENRAGEPPPPARGVAEQSPGSAPTVKKDGGTTSQWPTTPGARPVERTVAQKPAPRAEADGAKPAPDRPAVRHSLPPGFPGASPVEPPAAVAKQPATSSGTAKVAPNAPAKPGEFGPWTAANRTTPTPNTEPGRAKLAPPTVVVVSGKDEPSGVAVPAVGRAPVVVPDPVSAPDVAPAQPLPLPVPETKPPETKLPDPKPSETKPSGESPLGAMSDLYPPVLATGDPASDYLKALESAQSGYRIKLDQAVELGLFNAREYQDRREDLYLSALPVTLERFNFAAQAFFTEQVVRRSTGRELGGGERWNMSTTAGFNKLFPTGALLAVQLANQVVIDLSGDRPQTSISNLTLSLAQPFLRGGGFAVTLEGLTQAERTLLYAMRSYARFRKIFYVAIAGGGGYTNNPYGLQGLSTNLGRGIGGNLTAPSTGFMPLLYQSAVISNQRKNVTALERLLRLYQAFREGGQQSDLQVGQVEVQLLSSRGQLLGQVGGVAAGGGGGGGSGIRGYLDALDNYKLQLGLPVTVALDLDDTPLRPIRQQLGRFEEVYAQVQQVELEAAKYDPAVPVAQFRGRWRALLTESPLAKGTAFAKSIGERFDSWAPAKLNDDQAATRLALLREERRKLLDARAALLAKGQPEPPADTRRVALLEDEIDLGEFDRLVRVYESQPWTKFTGPARAAAQAGAFRDVFSAFYLLILEARNDRLVLVRNQWPELPPLPIGAGQEGSTDALAAPLDEAYTAAIRAALSNRLDLMNARAQVVDSWRQIAIQANSLQGVFDVRYDLTSSTPAGRNNGLAFSADRSDHRLTFNAELPLIRRAERNNYRAALVSYQRSRRTLMAFEDNITNDVRSDLRDLRTFAQLYRIQQRVVELGYSQVDNAQAILLAPPAPGAGNDAGSAAALTQQVLDAQSRLVAGQNSLYQIWVAYQTSRMQLYLDLEQMTLDDRGVWIDEFFNRADSSRRSPEPAGDRPRQPVGEQLPAPRPFGR</sequence>
<keyword evidence="3" id="KW-1185">Reference proteome</keyword>
<proteinExistence type="predicted"/>
<dbReference type="EMBL" id="CP025958">
    <property type="protein sequence ID" value="AWM40121.1"/>
    <property type="molecule type" value="Genomic_DNA"/>
</dbReference>
<feature type="region of interest" description="Disordered" evidence="1">
    <location>
        <begin position="91"/>
        <end position="135"/>
    </location>
</feature>
<feature type="compositionally biased region" description="Basic and acidic residues" evidence="1">
    <location>
        <begin position="201"/>
        <end position="216"/>
    </location>
</feature>
<feature type="compositionally biased region" description="Low complexity" evidence="1">
    <location>
        <begin position="265"/>
        <end position="276"/>
    </location>
</feature>
<feature type="region of interest" description="Disordered" evidence="1">
    <location>
        <begin position="149"/>
        <end position="282"/>
    </location>
</feature>
<dbReference type="Proteomes" id="UP000245802">
    <property type="component" value="Chromosome"/>
</dbReference>
<dbReference type="PANTHER" id="PTHR30203">
    <property type="entry name" value="OUTER MEMBRANE CATION EFFLUX PROTEIN"/>
    <property type="match status" value="1"/>
</dbReference>
<feature type="region of interest" description="Disordered" evidence="1">
    <location>
        <begin position="316"/>
        <end position="366"/>
    </location>
</feature>
<feature type="compositionally biased region" description="Basic and acidic residues" evidence="1">
    <location>
        <begin position="335"/>
        <end position="348"/>
    </location>
</feature>
<dbReference type="PANTHER" id="PTHR30203:SF33">
    <property type="entry name" value="BLR4455 PROTEIN"/>
    <property type="match status" value="1"/>
</dbReference>
<dbReference type="Gene3D" id="1.20.1600.10">
    <property type="entry name" value="Outer membrane efflux proteins (OEP)"/>
    <property type="match status" value="1"/>
</dbReference>
<gene>
    <name evidence="2" type="ORF">C1280_26025</name>
</gene>
<reference evidence="2 3" key="1">
    <citation type="submission" date="2018-01" db="EMBL/GenBank/DDBJ databases">
        <title>G. obscuriglobus.</title>
        <authorList>
            <person name="Franke J."/>
            <person name="Blomberg W."/>
            <person name="Selmecki A."/>
        </authorList>
    </citation>
    <scope>NUCLEOTIDE SEQUENCE [LARGE SCALE GENOMIC DNA]</scope>
    <source>
        <strain evidence="2 3">DSM 5831</strain>
    </source>
</reference>
<organism evidence="2 3">
    <name type="scientific">Gemmata obscuriglobus</name>
    <dbReference type="NCBI Taxonomy" id="114"/>
    <lineage>
        <taxon>Bacteria</taxon>
        <taxon>Pseudomonadati</taxon>
        <taxon>Planctomycetota</taxon>
        <taxon>Planctomycetia</taxon>
        <taxon>Gemmatales</taxon>
        <taxon>Gemmataceae</taxon>
        <taxon>Gemmata</taxon>
    </lineage>
</organism>
<feature type="compositionally biased region" description="Basic and acidic residues" evidence="1">
    <location>
        <begin position="1102"/>
        <end position="1116"/>
    </location>
</feature>